<reference evidence="2 3" key="1">
    <citation type="submission" date="2019-07" db="EMBL/GenBank/DDBJ databases">
        <title>Whole genome shotgun sequence of Nocardia ninae NBRC 108245.</title>
        <authorList>
            <person name="Hosoyama A."/>
            <person name="Uohara A."/>
            <person name="Ohji S."/>
            <person name="Ichikawa N."/>
        </authorList>
    </citation>
    <scope>NUCLEOTIDE SEQUENCE [LARGE SCALE GENOMIC DNA]</scope>
    <source>
        <strain evidence="2 3">NBRC 108245</strain>
    </source>
</reference>
<dbReference type="Proteomes" id="UP000321424">
    <property type="component" value="Unassembled WGS sequence"/>
</dbReference>
<feature type="transmembrane region" description="Helical" evidence="1">
    <location>
        <begin position="41"/>
        <end position="58"/>
    </location>
</feature>
<comment type="caution">
    <text evidence="2">The sequence shown here is derived from an EMBL/GenBank/DDBJ whole genome shotgun (WGS) entry which is preliminary data.</text>
</comment>
<organism evidence="2 3">
    <name type="scientific">Nocardia ninae NBRC 108245</name>
    <dbReference type="NCBI Taxonomy" id="1210091"/>
    <lineage>
        <taxon>Bacteria</taxon>
        <taxon>Bacillati</taxon>
        <taxon>Actinomycetota</taxon>
        <taxon>Actinomycetes</taxon>
        <taxon>Mycobacteriales</taxon>
        <taxon>Nocardiaceae</taxon>
        <taxon>Nocardia</taxon>
    </lineage>
</organism>
<dbReference type="RefSeq" id="WP_147128051.1">
    <property type="nucleotide sequence ID" value="NZ_BJXA01000001.1"/>
</dbReference>
<keyword evidence="1" id="KW-0472">Membrane</keyword>
<dbReference type="AlphaFoldDB" id="A0A511M534"/>
<proteinExistence type="predicted"/>
<sequence>MRTPAEATARLRGAFVGSASGAVSIAAHALGGGVIAPGQSSIALLIAACTVVGVAVGARRTRYGLIEVMALLTIGQAVGHAALTMSPGHHHGAGTTAIMGVAHLLAIPVGALLIRGAEIAVTRAISAANRTARVLSTRPAAPFTVAYTVSVGPLVPARRLLFSSGFGLRGPPLIN</sequence>
<dbReference type="OrthoDB" id="4569284at2"/>
<feature type="transmembrane region" description="Helical" evidence="1">
    <location>
        <begin position="95"/>
        <end position="114"/>
    </location>
</feature>
<name>A0A511M534_9NOCA</name>
<keyword evidence="1" id="KW-1133">Transmembrane helix</keyword>
<dbReference type="EMBL" id="BJXA01000001">
    <property type="protein sequence ID" value="GEM35729.1"/>
    <property type="molecule type" value="Genomic_DNA"/>
</dbReference>
<evidence type="ECO:0000313" key="2">
    <source>
        <dbReference type="EMBL" id="GEM35729.1"/>
    </source>
</evidence>
<evidence type="ECO:0000256" key="1">
    <source>
        <dbReference type="SAM" id="Phobius"/>
    </source>
</evidence>
<feature type="transmembrane region" description="Helical" evidence="1">
    <location>
        <begin position="12"/>
        <end position="35"/>
    </location>
</feature>
<gene>
    <name evidence="2" type="ORF">NN4_02480</name>
</gene>
<keyword evidence="1" id="KW-0812">Transmembrane</keyword>
<feature type="transmembrane region" description="Helical" evidence="1">
    <location>
        <begin position="65"/>
        <end position="83"/>
    </location>
</feature>
<accession>A0A511M534</accession>
<keyword evidence="3" id="KW-1185">Reference proteome</keyword>
<evidence type="ECO:0000313" key="3">
    <source>
        <dbReference type="Proteomes" id="UP000321424"/>
    </source>
</evidence>
<protein>
    <submittedName>
        <fullName evidence="2">Uncharacterized protein</fullName>
    </submittedName>
</protein>